<dbReference type="EMBL" id="AVCI01000007">
    <property type="protein sequence ID" value="KFN42967.1"/>
    <property type="molecule type" value="Genomic_DNA"/>
</dbReference>
<dbReference type="InterPro" id="IPR025295">
    <property type="entry name" value="eCIS_core_dom"/>
</dbReference>
<feature type="compositionally biased region" description="Low complexity" evidence="1">
    <location>
        <begin position="582"/>
        <end position="593"/>
    </location>
</feature>
<feature type="compositionally biased region" description="Basic and acidic residues" evidence="1">
    <location>
        <begin position="712"/>
        <end position="727"/>
    </location>
</feature>
<gene>
    <name evidence="5" type="ORF">N789_12650</name>
</gene>
<keyword evidence="2" id="KW-0472">Membrane</keyword>
<dbReference type="AlphaFoldDB" id="A0A091AUR2"/>
<feature type="region of interest" description="Disordered" evidence="1">
    <location>
        <begin position="135"/>
        <end position="156"/>
    </location>
</feature>
<dbReference type="Proteomes" id="UP000029385">
    <property type="component" value="Unassembled WGS sequence"/>
</dbReference>
<feature type="compositionally biased region" description="Pro residues" evidence="1">
    <location>
        <begin position="566"/>
        <end position="581"/>
    </location>
</feature>
<dbReference type="PATRIC" id="fig|1121015.4.peg.1999"/>
<feature type="region of interest" description="Disordered" evidence="1">
    <location>
        <begin position="544"/>
        <end position="754"/>
    </location>
</feature>
<accession>A0A091AUR2</accession>
<protein>
    <recommendedName>
        <fullName evidence="7">DUF4157 domain-containing protein</fullName>
    </recommendedName>
</protein>
<dbReference type="InterPro" id="IPR026835">
    <property type="entry name" value="YqcG_C"/>
</dbReference>
<dbReference type="eggNOG" id="COG5444">
    <property type="taxonomic scope" value="Bacteria"/>
</dbReference>
<keyword evidence="2" id="KW-0812">Transmembrane</keyword>
<feature type="region of interest" description="Disordered" evidence="1">
    <location>
        <begin position="1"/>
        <end position="72"/>
    </location>
</feature>
<keyword evidence="6" id="KW-1185">Reference proteome</keyword>
<keyword evidence="2" id="KW-1133">Transmembrane helix</keyword>
<evidence type="ECO:0000313" key="6">
    <source>
        <dbReference type="Proteomes" id="UP000029385"/>
    </source>
</evidence>
<feature type="compositionally biased region" description="Polar residues" evidence="1">
    <location>
        <begin position="136"/>
        <end position="146"/>
    </location>
</feature>
<feature type="compositionally biased region" description="Pro residues" evidence="1">
    <location>
        <begin position="619"/>
        <end position="650"/>
    </location>
</feature>
<feature type="transmembrane region" description="Helical" evidence="2">
    <location>
        <begin position="414"/>
        <end position="441"/>
    </location>
</feature>
<dbReference type="Pfam" id="PF13699">
    <property type="entry name" value="eCIS_core"/>
    <property type="match status" value="1"/>
</dbReference>
<evidence type="ECO:0008006" key="7">
    <source>
        <dbReference type="Google" id="ProtNLM"/>
    </source>
</evidence>
<evidence type="ECO:0000256" key="1">
    <source>
        <dbReference type="SAM" id="MobiDB-lite"/>
    </source>
</evidence>
<name>A0A091AUR2_9GAMM</name>
<feature type="compositionally biased region" description="Basic and acidic residues" evidence="1">
    <location>
        <begin position="739"/>
        <end position="754"/>
    </location>
</feature>
<reference evidence="5 6" key="1">
    <citation type="submission" date="2013-09" db="EMBL/GenBank/DDBJ databases">
        <title>Genome sequencing of Arenimonas oryziterrae.</title>
        <authorList>
            <person name="Chen F."/>
            <person name="Wang G."/>
        </authorList>
    </citation>
    <scope>NUCLEOTIDE SEQUENCE [LARGE SCALE GENOMIC DNA]</scope>
    <source>
        <strain evidence="5 6">YC6267</strain>
    </source>
</reference>
<feature type="region of interest" description="Disordered" evidence="1">
    <location>
        <begin position="919"/>
        <end position="945"/>
    </location>
</feature>
<evidence type="ECO:0000313" key="5">
    <source>
        <dbReference type="EMBL" id="KFN42967.1"/>
    </source>
</evidence>
<feature type="compositionally biased region" description="Pro residues" evidence="1">
    <location>
        <begin position="665"/>
        <end position="689"/>
    </location>
</feature>
<feature type="compositionally biased region" description="Low complexity" evidence="1">
    <location>
        <begin position="345"/>
        <end position="356"/>
    </location>
</feature>
<feature type="region of interest" description="Disordered" evidence="1">
    <location>
        <begin position="342"/>
        <end position="406"/>
    </location>
</feature>
<sequence>MTIADAQGAPEREADQAADRLLTRSAGAAENAPIEKKPSTASSPAPSDNIAPASVHSTLGESGSPLPADLNAGFSKKMGRDLSPVRVHTGANAGRSAQDVDADAYTVGNHIVFAPGQYAPSTGSGQHLLAHELSHVGQQQNASPQVQRRPRGKRETSAADLLASVVDALQEQQQKMLRERYVRSIIGDFVRSDRYIDSSFNRTVKTEKYKDSSLTTETYFILVEQKTDDKEATKPYALIVDRHTTFNLHGKYEGSLHARDHARLSDSAKGKQASQLTKAKAYEVSDPETTVRFEKPTTSFVPVRPKPSKAGSYAAQMAKHPLFDLSATPKERVTALEKLIPGYQPQPDALPPATTAPKPPVKKTPQPETVETPEEVEVYDPSARKTDEDVDVAQPVKPAPEEKKEKEEDHWYDGLLRALGVLAMGLTILMGVALVVAGIYFLATGVVLTATAALAIAGTALLIWGIYTAVRARSSQKEYQGRPGATFLRSLADAVGITGMQEAYTGRDAGTGRKLTDGERAERGTLGGINFFALLWGARGSFRGGGKPGAPTTVEPAPIAPETVPTKPPVAPDIAPTPPVAPDVVPTTPDVVPNTPPVAPDVVPVEPPTTVPRIKPGDPAVPPPERLPDTHPPAPTPAAPDLPPQEPVPVAPDQTPARPGVPDTVPDPMPPETVPGEPQPQTPKTPPDKTPTTPDTDVPDAGKPRTRKRRAKDPDQPKPSDKDEPTKKNTKTRNTRAKPPPEDPQRGVKDGLERIKKSIADDYADIAKLTKKKAAAAEKARIAREKLDATAKNDPQRGALEAKAKAAWAKVVELNEQIASRGNEIAWKAKLRDRYTAALNAKTYARPTDYDAGLRQKVWDDAVASSPDGKVRSPGGAELQFGDDWVMGHKPGFEFWKHQESAARRGISRDAFIREHNQARKYRPETDADNSSHAYEAADNIYYGD</sequence>
<evidence type="ECO:0000259" key="3">
    <source>
        <dbReference type="Pfam" id="PF13699"/>
    </source>
</evidence>
<feature type="domain" description="eCIS core" evidence="3">
    <location>
        <begin position="65"/>
        <end position="142"/>
    </location>
</feature>
<dbReference type="RefSeq" id="WP_022969803.1">
    <property type="nucleotide sequence ID" value="NZ_ATVD01000004.1"/>
</dbReference>
<dbReference type="OrthoDB" id="292792at2"/>
<feature type="domain" description="Toxin YqcG C-terminal" evidence="4">
    <location>
        <begin position="869"/>
        <end position="936"/>
    </location>
</feature>
<dbReference type="STRING" id="1121015.GCA_000420545_02193"/>
<dbReference type="eggNOG" id="COG3115">
    <property type="taxonomic scope" value="Bacteria"/>
</dbReference>
<feature type="compositionally biased region" description="Pro residues" evidence="1">
    <location>
        <begin position="594"/>
        <end position="610"/>
    </location>
</feature>
<comment type="caution">
    <text evidence="5">The sequence shown here is derived from an EMBL/GenBank/DDBJ whole genome shotgun (WGS) entry which is preliminary data.</text>
</comment>
<dbReference type="Pfam" id="PF14410">
    <property type="entry name" value="GH-E"/>
    <property type="match status" value="1"/>
</dbReference>
<evidence type="ECO:0000259" key="4">
    <source>
        <dbReference type="Pfam" id="PF14410"/>
    </source>
</evidence>
<evidence type="ECO:0000256" key="2">
    <source>
        <dbReference type="SAM" id="Phobius"/>
    </source>
</evidence>
<organism evidence="5 6">
    <name type="scientific">Arenimonas oryziterrae DSM 21050 = YC6267</name>
    <dbReference type="NCBI Taxonomy" id="1121015"/>
    <lineage>
        <taxon>Bacteria</taxon>
        <taxon>Pseudomonadati</taxon>
        <taxon>Pseudomonadota</taxon>
        <taxon>Gammaproteobacteria</taxon>
        <taxon>Lysobacterales</taxon>
        <taxon>Lysobacteraceae</taxon>
        <taxon>Arenimonas</taxon>
    </lineage>
</organism>
<feature type="transmembrane region" description="Helical" evidence="2">
    <location>
        <begin position="447"/>
        <end position="470"/>
    </location>
</feature>
<proteinExistence type="predicted"/>
<feature type="compositionally biased region" description="Basic and acidic residues" evidence="1">
    <location>
        <begin position="10"/>
        <end position="22"/>
    </location>
</feature>
<dbReference type="PRINTS" id="PR01217">
    <property type="entry name" value="PRICHEXTENSN"/>
</dbReference>